<reference evidence="1" key="5">
    <citation type="journal article" date="2021" name="G3 (Bethesda)">
        <title>Aegilops tauschii genome assembly Aet v5.0 features greater sequence contiguity and improved annotation.</title>
        <authorList>
            <person name="Wang L."/>
            <person name="Zhu T."/>
            <person name="Rodriguez J.C."/>
            <person name="Deal K.R."/>
            <person name="Dubcovsky J."/>
            <person name="McGuire P.E."/>
            <person name="Lux T."/>
            <person name="Spannagl M."/>
            <person name="Mayer K.F.X."/>
            <person name="Baldrich P."/>
            <person name="Meyers B.C."/>
            <person name="Huo N."/>
            <person name="Gu Y.Q."/>
            <person name="Zhou H."/>
            <person name="Devos K.M."/>
            <person name="Bennetzen J.L."/>
            <person name="Unver T."/>
            <person name="Budak H."/>
            <person name="Gulick P.J."/>
            <person name="Galiba G."/>
            <person name="Kalapos B."/>
            <person name="Nelson D.R."/>
            <person name="Li P."/>
            <person name="You F.M."/>
            <person name="Luo M.C."/>
            <person name="Dvorak J."/>
        </authorList>
    </citation>
    <scope>NUCLEOTIDE SEQUENCE [LARGE SCALE GENOMIC DNA]</scope>
    <source>
        <strain evidence="1">cv. AL8/78</strain>
    </source>
</reference>
<sequence length="71" mass="8128">MSNSVYSLSFIDFYSHFKSVINQIYASLMEHLSYTKMSNSNGFCTLIKVNILLVKSVFTKMVELYVPLCTS</sequence>
<keyword evidence="2" id="KW-1185">Reference proteome</keyword>
<organism evidence="1 2">
    <name type="scientific">Aegilops tauschii subsp. strangulata</name>
    <name type="common">Goatgrass</name>
    <dbReference type="NCBI Taxonomy" id="200361"/>
    <lineage>
        <taxon>Eukaryota</taxon>
        <taxon>Viridiplantae</taxon>
        <taxon>Streptophyta</taxon>
        <taxon>Embryophyta</taxon>
        <taxon>Tracheophyta</taxon>
        <taxon>Spermatophyta</taxon>
        <taxon>Magnoliopsida</taxon>
        <taxon>Liliopsida</taxon>
        <taxon>Poales</taxon>
        <taxon>Poaceae</taxon>
        <taxon>BOP clade</taxon>
        <taxon>Pooideae</taxon>
        <taxon>Triticodae</taxon>
        <taxon>Triticeae</taxon>
        <taxon>Triticinae</taxon>
        <taxon>Aegilops</taxon>
    </lineage>
</organism>
<protein>
    <submittedName>
        <fullName evidence="1">Uncharacterized protein</fullName>
    </submittedName>
</protein>
<dbReference type="AlphaFoldDB" id="A0A453GIH3"/>
<dbReference type="Gramene" id="AET3Gv21034600.5">
    <property type="protein sequence ID" value="AET3Gv21034600.5"/>
    <property type="gene ID" value="AET3Gv21034600"/>
</dbReference>
<dbReference type="EnsemblPlants" id="AET3Gv21034600.5">
    <property type="protein sequence ID" value="AET3Gv21034600.5"/>
    <property type="gene ID" value="AET3Gv21034600"/>
</dbReference>
<proteinExistence type="predicted"/>
<reference evidence="1" key="4">
    <citation type="submission" date="2019-03" db="UniProtKB">
        <authorList>
            <consortium name="EnsemblPlants"/>
        </authorList>
    </citation>
    <scope>IDENTIFICATION</scope>
</reference>
<accession>A0A453GIH3</accession>
<reference evidence="2" key="2">
    <citation type="journal article" date="2017" name="Nat. Plants">
        <title>The Aegilops tauschii genome reveals multiple impacts of transposons.</title>
        <authorList>
            <person name="Zhao G."/>
            <person name="Zou C."/>
            <person name="Li K."/>
            <person name="Wang K."/>
            <person name="Li T."/>
            <person name="Gao L."/>
            <person name="Zhang X."/>
            <person name="Wang H."/>
            <person name="Yang Z."/>
            <person name="Liu X."/>
            <person name="Jiang W."/>
            <person name="Mao L."/>
            <person name="Kong X."/>
            <person name="Jiao Y."/>
            <person name="Jia J."/>
        </authorList>
    </citation>
    <scope>NUCLEOTIDE SEQUENCE [LARGE SCALE GENOMIC DNA]</scope>
    <source>
        <strain evidence="2">cv. AL8/78</strain>
    </source>
</reference>
<reference evidence="1" key="3">
    <citation type="journal article" date="2017" name="Nature">
        <title>Genome sequence of the progenitor of the wheat D genome Aegilops tauschii.</title>
        <authorList>
            <person name="Luo M.C."/>
            <person name="Gu Y.Q."/>
            <person name="Puiu D."/>
            <person name="Wang H."/>
            <person name="Twardziok S.O."/>
            <person name="Deal K.R."/>
            <person name="Huo N."/>
            <person name="Zhu T."/>
            <person name="Wang L."/>
            <person name="Wang Y."/>
            <person name="McGuire P.E."/>
            <person name="Liu S."/>
            <person name="Long H."/>
            <person name="Ramasamy R.K."/>
            <person name="Rodriguez J.C."/>
            <person name="Van S.L."/>
            <person name="Yuan L."/>
            <person name="Wang Z."/>
            <person name="Xia Z."/>
            <person name="Xiao L."/>
            <person name="Anderson O.D."/>
            <person name="Ouyang S."/>
            <person name="Liang Y."/>
            <person name="Zimin A.V."/>
            <person name="Pertea G."/>
            <person name="Qi P."/>
            <person name="Bennetzen J.L."/>
            <person name="Dai X."/>
            <person name="Dawson M.W."/>
            <person name="Muller H.G."/>
            <person name="Kugler K."/>
            <person name="Rivarola-Duarte L."/>
            <person name="Spannagl M."/>
            <person name="Mayer K.F.X."/>
            <person name="Lu F.H."/>
            <person name="Bevan M.W."/>
            <person name="Leroy P."/>
            <person name="Li P."/>
            <person name="You F.M."/>
            <person name="Sun Q."/>
            <person name="Liu Z."/>
            <person name="Lyons E."/>
            <person name="Wicker T."/>
            <person name="Salzberg S.L."/>
            <person name="Devos K.M."/>
            <person name="Dvorak J."/>
        </authorList>
    </citation>
    <scope>NUCLEOTIDE SEQUENCE [LARGE SCALE GENOMIC DNA]</scope>
    <source>
        <strain evidence="1">cv. AL8/78</strain>
    </source>
</reference>
<evidence type="ECO:0000313" key="2">
    <source>
        <dbReference type="Proteomes" id="UP000015105"/>
    </source>
</evidence>
<name>A0A453GIH3_AEGTS</name>
<reference evidence="2" key="1">
    <citation type="journal article" date="2014" name="Science">
        <title>Ancient hybridizations among the ancestral genomes of bread wheat.</title>
        <authorList>
            <consortium name="International Wheat Genome Sequencing Consortium,"/>
            <person name="Marcussen T."/>
            <person name="Sandve S.R."/>
            <person name="Heier L."/>
            <person name="Spannagl M."/>
            <person name="Pfeifer M."/>
            <person name="Jakobsen K.S."/>
            <person name="Wulff B.B."/>
            <person name="Steuernagel B."/>
            <person name="Mayer K.F."/>
            <person name="Olsen O.A."/>
        </authorList>
    </citation>
    <scope>NUCLEOTIDE SEQUENCE [LARGE SCALE GENOMIC DNA]</scope>
    <source>
        <strain evidence="2">cv. AL8/78</strain>
    </source>
</reference>
<evidence type="ECO:0000313" key="1">
    <source>
        <dbReference type="EnsemblPlants" id="AET3Gv21034600.5"/>
    </source>
</evidence>
<dbReference type="Proteomes" id="UP000015105">
    <property type="component" value="Chromosome 3D"/>
</dbReference>